<reference evidence="2" key="1">
    <citation type="submission" date="2022-11" db="UniProtKB">
        <authorList>
            <consortium name="WormBaseParasite"/>
        </authorList>
    </citation>
    <scope>IDENTIFICATION</scope>
</reference>
<name>A0A915HI58_ROMCU</name>
<organism evidence="1 2">
    <name type="scientific">Romanomermis culicivorax</name>
    <name type="common">Nematode worm</name>
    <dbReference type="NCBI Taxonomy" id="13658"/>
    <lineage>
        <taxon>Eukaryota</taxon>
        <taxon>Metazoa</taxon>
        <taxon>Ecdysozoa</taxon>
        <taxon>Nematoda</taxon>
        <taxon>Enoplea</taxon>
        <taxon>Dorylaimia</taxon>
        <taxon>Mermithida</taxon>
        <taxon>Mermithoidea</taxon>
        <taxon>Mermithidae</taxon>
        <taxon>Romanomermis</taxon>
    </lineage>
</organism>
<sequence>MRRAVILLKNERHKKFTCKAADRNNHKTMTFMGGVGTVPPPANVGIDVTTKTRIKQKWHGNDRTKHQSHGKKYTCLIFPLHKIKLKTSSILSSTILNVRFLDETTHGTAHGRLAITAVVLPLCK</sequence>
<dbReference type="WBParaSite" id="nRc.2.0.1.t01275-RA">
    <property type="protein sequence ID" value="nRc.2.0.1.t01275-RA"/>
    <property type="gene ID" value="nRc.2.0.1.g01275"/>
</dbReference>
<keyword evidence="1" id="KW-1185">Reference proteome</keyword>
<dbReference type="AlphaFoldDB" id="A0A915HI58"/>
<proteinExistence type="predicted"/>
<evidence type="ECO:0000313" key="2">
    <source>
        <dbReference type="WBParaSite" id="nRc.2.0.1.t01275-RA"/>
    </source>
</evidence>
<dbReference type="Proteomes" id="UP000887565">
    <property type="component" value="Unplaced"/>
</dbReference>
<evidence type="ECO:0000313" key="1">
    <source>
        <dbReference type="Proteomes" id="UP000887565"/>
    </source>
</evidence>
<protein>
    <submittedName>
        <fullName evidence="2">Uncharacterized protein</fullName>
    </submittedName>
</protein>
<accession>A0A915HI58</accession>